<name>A0A9E7FS35_9LILI</name>
<dbReference type="OrthoDB" id="6409159at2759"/>
<dbReference type="AlphaFoldDB" id="A0A9E7FS35"/>
<evidence type="ECO:0000256" key="1">
    <source>
        <dbReference type="SAM" id="SignalP"/>
    </source>
</evidence>
<feature type="signal peptide" evidence="1">
    <location>
        <begin position="1"/>
        <end position="22"/>
    </location>
</feature>
<evidence type="ECO:0000313" key="3">
    <source>
        <dbReference type="Proteomes" id="UP001055439"/>
    </source>
</evidence>
<reference evidence="2" key="1">
    <citation type="submission" date="2022-05" db="EMBL/GenBank/DDBJ databases">
        <title>The Musa troglodytarum L. genome provides insights into the mechanism of non-climacteric behaviour and enrichment of carotenoids.</title>
        <authorList>
            <person name="Wang J."/>
        </authorList>
    </citation>
    <scope>NUCLEOTIDE SEQUENCE</scope>
    <source>
        <tissue evidence="2">Leaf</tissue>
    </source>
</reference>
<gene>
    <name evidence="2" type="ORF">MUK42_19795</name>
</gene>
<evidence type="ECO:0000313" key="2">
    <source>
        <dbReference type="EMBL" id="URE00975.1"/>
    </source>
</evidence>
<organism evidence="2 3">
    <name type="scientific">Musa troglodytarum</name>
    <name type="common">fe'i banana</name>
    <dbReference type="NCBI Taxonomy" id="320322"/>
    <lineage>
        <taxon>Eukaryota</taxon>
        <taxon>Viridiplantae</taxon>
        <taxon>Streptophyta</taxon>
        <taxon>Embryophyta</taxon>
        <taxon>Tracheophyta</taxon>
        <taxon>Spermatophyta</taxon>
        <taxon>Magnoliopsida</taxon>
        <taxon>Liliopsida</taxon>
        <taxon>Zingiberales</taxon>
        <taxon>Musaceae</taxon>
        <taxon>Musa</taxon>
    </lineage>
</organism>
<dbReference type="PROSITE" id="PS51257">
    <property type="entry name" value="PROKAR_LIPOPROTEIN"/>
    <property type="match status" value="1"/>
</dbReference>
<dbReference type="Proteomes" id="UP001055439">
    <property type="component" value="Chromosome 5"/>
</dbReference>
<sequence length="72" mass="7790">MASLLDRRALPLLFLLAACAIATDVRYCRDQISTGKLGSYTLTMRMAGEDGEQLTCITFGFSIGFVVPVADN</sequence>
<dbReference type="EMBL" id="CP097507">
    <property type="protein sequence ID" value="URE00975.1"/>
    <property type="molecule type" value="Genomic_DNA"/>
</dbReference>
<accession>A0A9E7FS35</accession>
<feature type="chain" id="PRO_5039042661" evidence="1">
    <location>
        <begin position="23"/>
        <end position="72"/>
    </location>
</feature>
<proteinExistence type="predicted"/>
<keyword evidence="3" id="KW-1185">Reference proteome</keyword>
<keyword evidence="1" id="KW-0732">Signal</keyword>
<protein>
    <submittedName>
        <fullName evidence="2">ML domain protein</fullName>
    </submittedName>
</protein>